<reference evidence="1 2" key="1">
    <citation type="submission" date="2013-12" db="EMBL/GenBank/DDBJ databases">
        <title>Draft genome of the parsitic nematode Ancylostoma duodenale.</title>
        <authorList>
            <person name="Mitreva M."/>
        </authorList>
    </citation>
    <scope>NUCLEOTIDE SEQUENCE [LARGE SCALE GENOMIC DNA]</scope>
    <source>
        <strain evidence="1 2">Zhejiang</strain>
    </source>
</reference>
<dbReference type="EMBL" id="KN726355">
    <property type="protein sequence ID" value="KIH68520.1"/>
    <property type="molecule type" value="Genomic_DNA"/>
</dbReference>
<evidence type="ECO:0000313" key="1">
    <source>
        <dbReference type="EMBL" id="KIH68520.1"/>
    </source>
</evidence>
<gene>
    <name evidence="1" type="ORF">ANCDUO_01142</name>
</gene>
<organism evidence="1 2">
    <name type="scientific">Ancylostoma duodenale</name>
    <dbReference type="NCBI Taxonomy" id="51022"/>
    <lineage>
        <taxon>Eukaryota</taxon>
        <taxon>Metazoa</taxon>
        <taxon>Ecdysozoa</taxon>
        <taxon>Nematoda</taxon>
        <taxon>Chromadorea</taxon>
        <taxon>Rhabditida</taxon>
        <taxon>Rhabditina</taxon>
        <taxon>Rhabditomorpha</taxon>
        <taxon>Strongyloidea</taxon>
        <taxon>Ancylostomatidae</taxon>
        <taxon>Ancylostomatinae</taxon>
        <taxon>Ancylostoma</taxon>
    </lineage>
</organism>
<protein>
    <submittedName>
        <fullName evidence="1">Uncharacterized protein</fullName>
    </submittedName>
</protein>
<dbReference type="AlphaFoldDB" id="A0A0C2H3W6"/>
<dbReference type="Proteomes" id="UP000054047">
    <property type="component" value="Unassembled WGS sequence"/>
</dbReference>
<keyword evidence="2" id="KW-1185">Reference proteome</keyword>
<sequence>MALRLSLKTVSGGGLTLPKQMTQMVTINRRLLDPLTWLIFSFLATASRYSVRSKFSAQFSAKLSNVVITVSW</sequence>
<name>A0A0C2H3W6_9BILA</name>
<evidence type="ECO:0000313" key="2">
    <source>
        <dbReference type="Proteomes" id="UP000054047"/>
    </source>
</evidence>
<proteinExistence type="predicted"/>
<accession>A0A0C2H3W6</accession>